<dbReference type="AlphaFoldDB" id="A0A2W0HT39"/>
<keyword evidence="3" id="KW-1185">Reference proteome</keyword>
<evidence type="ECO:0000313" key="3">
    <source>
        <dbReference type="Proteomes" id="UP000248066"/>
    </source>
</evidence>
<comment type="caution">
    <text evidence="2">The sequence shown here is derived from an EMBL/GenBank/DDBJ whole genome shotgun (WGS) entry which is preliminary data.</text>
</comment>
<protein>
    <submittedName>
        <fullName evidence="2">8-demethyl-8-aminoriboflavin-5'-phosphate (AFP) synthase RosB</fullName>
    </submittedName>
</protein>
<name>A0A2W0HT39_9BACI</name>
<feature type="domain" description="NADPH-dependent FMN reductase-like" evidence="1">
    <location>
        <begin position="6"/>
        <end position="151"/>
    </location>
</feature>
<dbReference type="InterPro" id="IPR029039">
    <property type="entry name" value="Flavoprotein-like_sf"/>
</dbReference>
<organism evidence="2 3">
    <name type="scientific">Alteribacter lacisalsi</name>
    <dbReference type="NCBI Taxonomy" id="2045244"/>
    <lineage>
        <taxon>Bacteria</taxon>
        <taxon>Bacillati</taxon>
        <taxon>Bacillota</taxon>
        <taxon>Bacilli</taxon>
        <taxon>Bacillales</taxon>
        <taxon>Bacillaceae</taxon>
        <taxon>Alteribacter</taxon>
    </lineage>
</organism>
<dbReference type="EMBL" id="PDOF01000002">
    <property type="protein sequence ID" value="PYZ96768.1"/>
    <property type="molecule type" value="Genomic_DNA"/>
</dbReference>
<evidence type="ECO:0000259" key="1">
    <source>
        <dbReference type="Pfam" id="PF03358"/>
    </source>
</evidence>
<dbReference type="Pfam" id="PF03358">
    <property type="entry name" value="FMN_red"/>
    <property type="match status" value="1"/>
</dbReference>
<dbReference type="GO" id="GO:0016491">
    <property type="term" value="F:oxidoreductase activity"/>
    <property type="evidence" value="ECO:0007669"/>
    <property type="project" value="InterPro"/>
</dbReference>
<proteinExistence type="predicted"/>
<dbReference type="RefSeq" id="WP_110520706.1">
    <property type="nucleotide sequence ID" value="NZ_PDOF01000002.1"/>
</dbReference>
<gene>
    <name evidence="2" type="ORF">CR205_13855</name>
</gene>
<dbReference type="InterPro" id="IPR005025">
    <property type="entry name" value="FMN_Rdtase-like_dom"/>
</dbReference>
<dbReference type="SUPFAM" id="SSF52218">
    <property type="entry name" value="Flavoproteins"/>
    <property type="match status" value="1"/>
</dbReference>
<reference evidence="2 3" key="1">
    <citation type="submission" date="2017-10" db="EMBL/GenBank/DDBJ databases">
        <title>Bacillus sp. nov., a halophilic bacterium isolated from a Yangshapao Lake.</title>
        <authorList>
            <person name="Wang H."/>
        </authorList>
    </citation>
    <scope>NUCLEOTIDE SEQUENCE [LARGE SCALE GENOMIC DNA]</scope>
    <source>
        <strain evidence="2 3">YSP-3</strain>
    </source>
</reference>
<sequence length="205" mass="22587">MANLKCLMLNTSLKTSDEESNTSALMQEAARWMESEGVQAVELRVADYKVVPGMEPDMGDSDEWPQLMERVLAADILVIGTPIWMGEKSSIATRVMERLYASSSETNEKGQAIYYNKVAGVIVTGNEDGAKHASQSILYGMQHVGFTIPPNVDAYWVGEAGPGPSYMEAGRDSEFTKKNTKMLAFNLVHFARMLKENPIPEKGNS</sequence>
<evidence type="ECO:0000313" key="2">
    <source>
        <dbReference type="EMBL" id="PYZ96768.1"/>
    </source>
</evidence>
<dbReference type="Gene3D" id="3.40.50.360">
    <property type="match status" value="1"/>
</dbReference>
<accession>A0A2W0HT39</accession>
<dbReference type="Proteomes" id="UP000248066">
    <property type="component" value="Unassembled WGS sequence"/>
</dbReference>